<evidence type="ECO:0000259" key="2">
    <source>
        <dbReference type="PROSITE" id="PS51532"/>
    </source>
</evidence>
<dbReference type="PANTHER" id="PTHR12175">
    <property type="entry name" value="AD039 HT014 THIOREDOXIN FAMILY TRP26"/>
    <property type="match status" value="1"/>
</dbReference>
<sequence>MAASSIAKGQVDLIDFIEWPSVECLNENSSHTFANALKQGYRDDEGLCLESDTDEELLIYLPFTQVIKLHTIVIMGPPDEGPKTVKLFANRESMGFSNVSEFPPSDVVTLSPENLQGKPVPLKFVKFQNVRSLTIFIEDNQGSTDVTKVSKFAFYGSTVETTNMKELKKINPEEQ</sequence>
<keyword evidence="4" id="KW-1185">Reference proteome</keyword>
<dbReference type="Gene3D" id="2.60.120.470">
    <property type="entry name" value="PITH domain"/>
    <property type="match status" value="1"/>
</dbReference>
<dbReference type="InterPro" id="IPR045099">
    <property type="entry name" value="PITH1-like"/>
</dbReference>
<evidence type="ECO:0000313" key="3">
    <source>
        <dbReference type="EMBL" id="KAI5077455.1"/>
    </source>
</evidence>
<dbReference type="SUPFAM" id="SSF49785">
    <property type="entry name" value="Galactose-binding domain-like"/>
    <property type="match status" value="1"/>
</dbReference>
<name>A0A9D4ZLR7_ADICA</name>
<gene>
    <name evidence="3" type="ORF">GOP47_0007279</name>
</gene>
<dbReference type="PANTHER" id="PTHR12175:SF5">
    <property type="entry name" value="OS03G0795500 PROTEIN"/>
    <property type="match status" value="1"/>
</dbReference>
<dbReference type="OrthoDB" id="2635at2759"/>
<dbReference type="InterPro" id="IPR008979">
    <property type="entry name" value="Galactose-bd-like_sf"/>
</dbReference>
<evidence type="ECO:0000256" key="1">
    <source>
        <dbReference type="ARBA" id="ARBA00025788"/>
    </source>
</evidence>
<organism evidence="3 4">
    <name type="scientific">Adiantum capillus-veneris</name>
    <name type="common">Maidenhair fern</name>
    <dbReference type="NCBI Taxonomy" id="13818"/>
    <lineage>
        <taxon>Eukaryota</taxon>
        <taxon>Viridiplantae</taxon>
        <taxon>Streptophyta</taxon>
        <taxon>Embryophyta</taxon>
        <taxon>Tracheophyta</taxon>
        <taxon>Polypodiopsida</taxon>
        <taxon>Polypodiidae</taxon>
        <taxon>Polypodiales</taxon>
        <taxon>Pteridineae</taxon>
        <taxon>Pteridaceae</taxon>
        <taxon>Vittarioideae</taxon>
        <taxon>Adiantum</taxon>
    </lineage>
</organism>
<dbReference type="GO" id="GO:0005737">
    <property type="term" value="C:cytoplasm"/>
    <property type="evidence" value="ECO:0007669"/>
    <property type="project" value="UniProtKB-ARBA"/>
</dbReference>
<proteinExistence type="inferred from homology"/>
<dbReference type="InterPro" id="IPR037047">
    <property type="entry name" value="PITH_dom_sf"/>
</dbReference>
<evidence type="ECO:0000313" key="4">
    <source>
        <dbReference type="Proteomes" id="UP000886520"/>
    </source>
</evidence>
<protein>
    <recommendedName>
        <fullName evidence="2">PITH domain-containing protein</fullName>
    </recommendedName>
</protein>
<comment type="similarity">
    <text evidence="1">Belongs to the PITHD1 family.</text>
</comment>
<dbReference type="EMBL" id="JABFUD020000007">
    <property type="protein sequence ID" value="KAI5077455.1"/>
    <property type="molecule type" value="Genomic_DNA"/>
</dbReference>
<reference evidence="3" key="1">
    <citation type="submission" date="2021-01" db="EMBL/GenBank/DDBJ databases">
        <title>Adiantum capillus-veneris genome.</title>
        <authorList>
            <person name="Fang Y."/>
            <person name="Liao Q."/>
        </authorList>
    </citation>
    <scope>NUCLEOTIDE SEQUENCE</scope>
    <source>
        <strain evidence="3">H3</strain>
        <tissue evidence="3">Leaf</tissue>
    </source>
</reference>
<dbReference type="Proteomes" id="UP000886520">
    <property type="component" value="Chromosome 7"/>
</dbReference>
<dbReference type="PROSITE" id="PS51532">
    <property type="entry name" value="PITH"/>
    <property type="match status" value="1"/>
</dbReference>
<accession>A0A9D4ZLR7</accession>
<dbReference type="AlphaFoldDB" id="A0A9D4ZLR7"/>
<dbReference type="InterPro" id="IPR010400">
    <property type="entry name" value="PITH_dom"/>
</dbReference>
<dbReference type="Pfam" id="PF06201">
    <property type="entry name" value="PITH"/>
    <property type="match status" value="1"/>
</dbReference>
<feature type="domain" description="PITH" evidence="2">
    <location>
        <begin position="2"/>
        <end position="174"/>
    </location>
</feature>
<comment type="caution">
    <text evidence="3">The sequence shown here is derived from an EMBL/GenBank/DDBJ whole genome shotgun (WGS) entry which is preliminary data.</text>
</comment>